<dbReference type="Proteomes" id="UP000177925">
    <property type="component" value="Unassembled WGS sequence"/>
</dbReference>
<evidence type="ECO:0000313" key="2">
    <source>
        <dbReference type="EMBL" id="OGI42747.1"/>
    </source>
</evidence>
<dbReference type="SUPFAM" id="SSF48208">
    <property type="entry name" value="Six-hairpin glycosidases"/>
    <property type="match status" value="1"/>
</dbReference>
<name>A0A1F6TC84_9PROT</name>
<dbReference type="InterPro" id="IPR008928">
    <property type="entry name" value="6-hairpin_glycosidase_sf"/>
</dbReference>
<dbReference type="InterPro" id="IPR004879">
    <property type="entry name" value="Ssp411-like_TRX"/>
</dbReference>
<dbReference type="InterPro" id="IPR012341">
    <property type="entry name" value="6hp_glycosidase-like_sf"/>
</dbReference>
<dbReference type="Gene3D" id="1.50.10.10">
    <property type="match status" value="1"/>
</dbReference>
<reference evidence="2 3" key="1">
    <citation type="journal article" date="2016" name="Nat. Commun.">
        <title>Thousands of microbial genomes shed light on interconnected biogeochemical processes in an aquifer system.</title>
        <authorList>
            <person name="Anantharaman K."/>
            <person name="Brown C.T."/>
            <person name="Hug L.A."/>
            <person name="Sharon I."/>
            <person name="Castelle C.J."/>
            <person name="Probst A.J."/>
            <person name="Thomas B.C."/>
            <person name="Singh A."/>
            <person name="Wilkins M.J."/>
            <person name="Karaoz U."/>
            <person name="Brodie E.L."/>
            <person name="Williams K.H."/>
            <person name="Hubbard S.S."/>
            <person name="Banfield J.F."/>
        </authorList>
    </citation>
    <scope>NUCLEOTIDE SEQUENCE [LARGE SCALE GENOMIC DNA]</scope>
</reference>
<accession>A0A1F6TC84</accession>
<dbReference type="InterPro" id="IPR036249">
    <property type="entry name" value="Thioredoxin-like_sf"/>
</dbReference>
<dbReference type="SUPFAM" id="SSF52833">
    <property type="entry name" value="Thioredoxin-like"/>
    <property type="match status" value="1"/>
</dbReference>
<dbReference type="STRING" id="1817758.A2150_01850"/>
<gene>
    <name evidence="2" type="ORF">A2150_01850</name>
</gene>
<organism evidence="2 3">
    <name type="scientific">Candidatus Muproteobacteria bacterium RBG_16_64_11</name>
    <dbReference type="NCBI Taxonomy" id="1817758"/>
    <lineage>
        <taxon>Bacteria</taxon>
        <taxon>Pseudomonadati</taxon>
        <taxon>Pseudomonadota</taxon>
        <taxon>Candidatus Muproteobacteria</taxon>
    </lineage>
</organism>
<evidence type="ECO:0000313" key="3">
    <source>
        <dbReference type="Proteomes" id="UP000177925"/>
    </source>
</evidence>
<protein>
    <submittedName>
        <fullName evidence="2">Thioredoxin</fullName>
    </submittedName>
</protein>
<dbReference type="InterPro" id="IPR024705">
    <property type="entry name" value="Ssp411"/>
</dbReference>
<dbReference type="Gene3D" id="3.40.30.10">
    <property type="entry name" value="Glutaredoxin"/>
    <property type="match status" value="1"/>
</dbReference>
<dbReference type="PIRSF" id="PIRSF006402">
    <property type="entry name" value="UCP006402_thioredoxin"/>
    <property type="match status" value="1"/>
</dbReference>
<dbReference type="EMBL" id="MFSS01000080">
    <property type="protein sequence ID" value="OGI42747.1"/>
    <property type="molecule type" value="Genomic_DNA"/>
</dbReference>
<dbReference type="AlphaFoldDB" id="A0A1F6TC84"/>
<dbReference type="PANTHER" id="PTHR42899:SF1">
    <property type="entry name" value="SPERMATOGENESIS-ASSOCIATED PROTEIN 20"/>
    <property type="match status" value="1"/>
</dbReference>
<proteinExistence type="predicted"/>
<dbReference type="GO" id="GO:0005975">
    <property type="term" value="P:carbohydrate metabolic process"/>
    <property type="evidence" value="ECO:0007669"/>
    <property type="project" value="InterPro"/>
</dbReference>
<dbReference type="Pfam" id="PF03190">
    <property type="entry name" value="Thioredox_DsbH"/>
    <property type="match status" value="1"/>
</dbReference>
<dbReference type="CDD" id="cd02955">
    <property type="entry name" value="SSP411"/>
    <property type="match status" value="1"/>
</dbReference>
<dbReference type="PANTHER" id="PTHR42899">
    <property type="entry name" value="SPERMATOGENESIS-ASSOCIATED PROTEIN 20"/>
    <property type="match status" value="1"/>
</dbReference>
<evidence type="ECO:0000259" key="1">
    <source>
        <dbReference type="Pfam" id="PF03190"/>
    </source>
</evidence>
<sequence>MTRQNSGQPAHTNRLIHETSPYLLQHAHNPVDWQAWSAAALEQARREDKPILLSIGYSACHWCHVMEHESFEDEGVAQVMNELFVCIKVDREERPDLDKIYQTAHQLLAQRPGGWPLNMFLAPAEHIPFFGGTYFPKTPRHGLPPFVEVLRRVAAYYRDHRADVEQQNAQVRAAFLQLAPEPPAPGLGIDAGVLDAAQAEMEQQFDPDHGGFGGAPKFPHPTSLERCLRYWAASSLQGTPNGKALEMARLSLHAMAAGGLYDQLGGGFCRYSVDEYWMIPHFEKMLYDNGPLLALYADAALATGHAEFRRIALETGTWAMREMQSPEGGYYSTLDADSEGHEGKFYVWTPEQVRVLLSAEEYQVFAPRFGLDRAPNFENEGWHLHVFQGADAIARAQRLDVARVNALLDNARQKLFEARERRVRPGRDEKILTAWNGLMIKGMARAGRLLDKPEYIASAGRALDFIRATLWKEGRLLATYKDGKAHLPAYLDDHAFLIDGLLELLQARWRSADLRFAVELAEVLLAHFQDKDNGGFYFTADDHEQLLHRPKPASDEAIPSGNGIAALALLRLGHLLGEPRYLDAAERTLKALYPALRRYPSAHNALLNAVEEYLEPTQTVVLRGRPETWSAWLSRCVQHYAPRRMVFAIPDGAVDLPAALASRAASGAVAAYICSGLACGTPVTELTELDDRLNDGEVRGVNR</sequence>
<feature type="domain" description="Spermatogenesis-associated protein 20-like TRX" evidence="1">
    <location>
        <begin position="12"/>
        <end position="173"/>
    </location>
</feature>
<comment type="caution">
    <text evidence="2">The sequence shown here is derived from an EMBL/GenBank/DDBJ whole genome shotgun (WGS) entry which is preliminary data.</text>
</comment>